<keyword evidence="3" id="KW-1185">Reference proteome</keyword>
<evidence type="ECO:0000256" key="1">
    <source>
        <dbReference type="SAM" id="Phobius"/>
    </source>
</evidence>
<sequence>MFFAGCALLALLGLCAIALDDVPTISGTVALLLTAAAIVAALFH</sequence>
<name>A0A2T7SP65_9ACTN</name>
<organism evidence="2 3">
    <name type="scientific">Streptomyces scopuliridis RB72</name>
    <dbReference type="NCBI Taxonomy" id="1440053"/>
    <lineage>
        <taxon>Bacteria</taxon>
        <taxon>Bacillati</taxon>
        <taxon>Actinomycetota</taxon>
        <taxon>Actinomycetes</taxon>
        <taxon>Kitasatosporales</taxon>
        <taxon>Streptomycetaceae</taxon>
        <taxon>Streptomyces</taxon>
    </lineage>
</organism>
<proteinExistence type="predicted"/>
<protein>
    <submittedName>
        <fullName evidence="2">Uncharacterized protein</fullName>
    </submittedName>
</protein>
<keyword evidence="1" id="KW-1133">Transmembrane helix</keyword>
<dbReference type="Proteomes" id="UP000245992">
    <property type="component" value="Unassembled WGS sequence"/>
</dbReference>
<evidence type="ECO:0000313" key="2">
    <source>
        <dbReference type="EMBL" id="PVE04681.1"/>
    </source>
</evidence>
<comment type="caution">
    <text evidence="2">The sequence shown here is derived from an EMBL/GenBank/DDBJ whole genome shotgun (WGS) entry which is preliminary data.</text>
</comment>
<dbReference type="STRING" id="1440053.GCA_000718095_03398"/>
<feature type="transmembrane region" description="Helical" evidence="1">
    <location>
        <begin position="28"/>
        <end position="43"/>
    </location>
</feature>
<gene>
    <name evidence="2" type="ORF">Y717_10825</name>
</gene>
<accession>A0A2T7SP65</accession>
<dbReference type="AlphaFoldDB" id="A0A2T7SP65"/>
<reference evidence="2 3" key="1">
    <citation type="submission" date="2013-12" db="EMBL/GenBank/DDBJ databases">
        <title>Annotated genome of Streptomyces scopuliridis.</title>
        <authorList>
            <person name="Olson J.B."/>
        </authorList>
    </citation>
    <scope>NUCLEOTIDE SEQUENCE [LARGE SCALE GENOMIC DNA]</scope>
    <source>
        <strain evidence="2 3">RB72</strain>
    </source>
</reference>
<keyword evidence="1" id="KW-0812">Transmembrane</keyword>
<keyword evidence="1" id="KW-0472">Membrane</keyword>
<dbReference type="EMBL" id="AZSP01000384">
    <property type="protein sequence ID" value="PVE04681.1"/>
    <property type="molecule type" value="Genomic_DNA"/>
</dbReference>
<evidence type="ECO:0000313" key="3">
    <source>
        <dbReference type="Proteomes" id="UP000245992"/>
    </source>
</evidence>